<dbReference type="PROSITE" id="PS51077">
    <property type="entry name" value="HTH_ICLR"/>
    <property type="match status" value="1"/>
</dbReference>
<sequence length="290" mass="31397">MPKKNQARQIAEPASEAEGKPADSVPQAKEAPGKDPHFVTALARGLEILRCFNAERQDLGATEIAQLTGLPQPTVWRLCKTLSLLGYLVPGRTPDRLQVGAGVLMLGHAAITHGGLPTAALVPMKEFAKQLGISVTLGERHNNDMVIIQRIAAPSILHLKMHIGSSLELGDSSMGWAWLAAQPEDIRQQAIKGLRKHYGARWPEISGKLDEAFEEYARYGYVHNFAKSHRDVNAIGVPVMAPYGNRTLALTCGGAKSSFPPSMLIKECAPAMIELARKIAPLLLLKPENG</sequence>
<dbReference type="AlphaFoldDB" id="A0A853G201"/>
<accession>A0A853G201</accession>
<dbReference type="Pfam" id="PF09339">
    <property type="entry name" value="HTH_IclR"/>
    <property type="match status" value="1"/>
</dbReference>
<evidence type="ECO:0000313" key="7">
    <source>
        <dbReference type="EMBL" id="NYT48506.1"/>
    </source>
</evidence>
<evidence type="ECO:0000259" key="5">
    <source>
        <dbReference type="PROSITE" id="PS51077"/>
    </source>
</evidence>
<dbReference type="Gene3D" id="3.30.450.40">
    <property type="match status" value="1"/>
</dbReference>
<feature type="region of interest" description="Disordered" evidence="4">
    <location>
        <begin position="1"/>
        <end position="35"/>
    </location>
</feature>
<keyword evidence="2" id="KW-0238">DNA-binding</keyword>
<organism evidence="7 8">
    <name type="scientific">Parapusillimonas granuli</name>
    <dbReference type="NCBI Taxonomy" id="380911"/>
    <lineage>
        <taxon>Bacteria</taxon>
        <taxon>Pseudomonadati</taxon>
        <taxon>Pseudomonadota</taxon>
        <taxon>Betaproteobacteria</taxon>
        <taxon>Burkholderiales</taxon>
        <taxon>Alcaligenaceae</taxon>
        <taxon>Parapusillimonas</taxon>
    </lineage>
</organism>
<dbReference type="PANTHER" id="PTHR30136:SF33">
    <property type="entry name" value="TRANSCRIPTIONAL REGULATORY PROTEIN"/>
    <property type="match status" value="1"/>
</dbReference>
<keyword evidence="8" id="KW-1185">Reference proteome</keyword>
<keyword evidence="1" id="KW-0805">Transcription regulation</keyword>
<evidence type="ECO:0000256" key="4">
    <source>
        <dbReference type="SAM" id="MobiDB-lite"/>
    </source>
</evidence>
<feature type="domain" description="HTH iclR-type" evidence="5">
    <location>
        <begin position="39"/>
        <end position="101"/>
    </location>
</feature>
<dbReference type="InterPro" id="IPR036388">
    <property type="entry name" value="WH-like_DNA-bd_sf"/>
</dbReference>
<dbReference type="PROSITE" id="PS51078">
    <property type="entry name" value="ICLR_ED"/>
    <property type="match status" value="1"/>
</dbReference>
<dbReference type="PANTHER" id="PTHR30136">
    <property type="entry name" value="HELIX-TURN-HELIX TRANSCRIPTIONAL REGULATOR, ICLR FAMILY"/>
    <property type="match status" value="1"/>
</dbReference>
<evidence type="ECO:0000256" key="3">
    <source>
        <dbReference type="ARBA" id="ARBA00023163"/>
    </source>
</evidence>
<dbReference type="EMBL" id="JACCEM010000002">
    <property type="protein sequence ID" value="NYT48506.1"/>
    <property type="molecule type" value="Genomic_DNA"/>
</dbReference>
<protein>
    <submittedName>
        <fullName evidence="7">IclR family transcriptional regulator</fullName>
    </submittedName>
</protein>
<dbReference type="InterPro" id="IPR014757">
    <property type="entry name" value="Tscrpt_reg_IclR_C"/>
</dbReference>
<keyword evidence="3" id="KW-0804">Transcription</keyword>
<dbReference type="SUPFAM" id="SSF46785">
    <property type="entry name" value="Winged helix' DNA-binding domain"/>
    <property type="match status" value="1"/>
</dbReference>
<dbReference type="InterPro" id="IPR005471">
    <property type="entry name" value="Tscrpt_reg_IclR_N"/>
</dbReference>
<evidence type="ECO:0000256" key="2">
    <source>
        <dbReference type="ARBA" id="ARBA00023125"/>
    </source>
</evidence>
<dbReference type="GO" id="GO:0003677">
    <property type="term" value="F:DNA binding"/>
    <property type="evidence" value="ECO:0007669"/>
    <property type="project" value="UniProtKB-KW"/>
</dbReference>
<feature type="domain" description="IclR-ED" evidence="6">
    <location>
        <begin position="102"/>
        <end position="285"/>
    </location>
</feature>
<evidence type="ECO:0000259" key="6">
    <source>
        <dbReference type="PROSITE" id="PS51078"/>
    </source>
</evidence>
<gene>
    <name evidence="7" type="ORF">H0A72_04195</name>
</gene>
<dbReference type="GO" id="GO:0045892">
    <property type="term" value="P:negative regulation of DNA-templated transcription"/>
    <property type="evidence" value="ECO:0007669"/>
    <property type="project" value="TreeGrafter"/>
</dbReference>
<evidence type="ECO:0000256" key="1">
    <source>
        <dbReference type="ARBA" id="ARBA00023015"/>
    </source>
</evidence>
<evidence type="ECO:0000313" key="8">
    <source>
        <dbReference type="Proteomes" id="UP000559809"/>
    </source>
</evidence>
<dbReference type="SUPFAM" id="SSF55781">
    <property type="entry name" value="GAF domain-like"/>
    <property type="match status" value="1"/>
</dbReference>
<comment type="caution">
    <text evidence="7">The sequence shown here is derived from an EMBL/GenBank/DDBJ whole genome shotgun (WGS) entry which is preliminary data.</text>
</comment>
<proteinExistence type="predicted"/>
<name>A0A853G201_9BURK</name>
<reference evidence="7 8" key="1">
    <citation type="submission" date="2020-07" db="EMBL/GenBank/DDBJ databases">
        <title>Taxonomic revisions and descriptions of new bacterial species based on genomic comparisons in the high-G+C-content subgroup of the family Alcaligenaceae.</title>
        <authorList>
            <person name="Szabo A."/>
            <person name="Felfoldi T."/>
        </authorList>
    </citation>
    <scope>NUCLEOTIDE SEQUENCE [LARGE SCALE GENOMIC DNA]</scope>
    <source>
        <strain evidence="7 8">LMG 24012</strain>
    </source>
</reference>
<dbReference type="Gene3D" id="1.10.10.10">
    <property type="entry name" value="Winged helix-like DNA-binding domain superfamily/Winged helix DNA-binding domain"/>
    <property type="match status" value="1"/>
</dbReference>
<dbReference type="InterPro" id="IPR050707">
    <property type="entry name" value="HTH_MetabolicPath_Reg"/>
</dbReference>
<dbReference type="InterPro" id="IPR029016">
    <property type="entry name" value="GAF-like_dom_sf"/>
</dbReference>
<dbReference type="Proteomes" id="UP000559809">
    <property type="component" value="Unassembled WGS sequence"/>
</dbReference>
<dbReference type="SMART" id="SM00346">
    <property type="entry name" value="HTH_ICLR"/>
    <property type="match status" value="1"/>
</dbReference>
<dbReference type="GO" id="GO:0003700">
    <property type="term" value="F:DNA-binding transcription factor activity"/>
    <property type="evidence" value="ECO:0007669"/>
    <property type="project" value="TreeGrafter"/>
</dbReference>
<dbReference type="Pfam" id="PF01614">
    <property type="entry name" value="IclR_C"/>
    <property type="match status" value="1"/>
</dbReference>
<dbReference type="RefSeq" id="WP_180153803.1">
    <property type="nucleotide sequence ID" value="NZ_JACCEM010000002.1"/>
</dbReference>
<dbReference type="InterPro" id="IPR036390">
    <property type="entry name" value="WH_DNA-bd_sf"/>
</dbReference>